<organism evidence="1 2">
    <name type="scientific">Micractinium conductrix</name>
    <dbReference type="NCBI Taxonomy" id="554055"/>
    <lineage>
        <taxon>Eukaryota</taxon>
        <taxon>Viridiplantae</taxon>
        <taxon>Chlorophyta</taxon>
        <taxon>core chlorophytes</taxon>
        <taxon>Trebouxiophyceae</taxon>
        <taxon>Chlorellales</taxon>
        <taxon>Chlorellaceae</taxon>
        <taxon>Chlorella clade</taxon>
        <taxon>Micractinium</taxon>
    </lineage>
</organism>
<evidence type="ECO:0000313" key="1">
    <source>
        <dbReference type="EMBL" id="PSC74987.1"/>
    </source>
</evidence>
<sequence length="118" mass="12301">METPGYRICPTHVTGGPTCGCAVLPPYFTAAEHGRKQGKWNETGGADSIYTPALGYRKGGRSYPLVRRVLAACGLTEPSEGGRAAGRAPALRLGGAPVTALQLAAAVWAALQRIIPQQ</sequence>
<keyword evidence="2" id="KW-1185">Reference proteome</keyword>
<reference evidence="1 2" key="1">
    <citation type="journal article" date="2018" name="Plant J.">
        <title>Genome sequences of Chlorella sorokiniana UTEX 1602 and Micractinium conductrix SAG 241.80: implications to maltose excretion by a green alga.</title>
        <authorList>
            <person name="Arriola M.B."/>
            <person name="Velmurugan N."/>
            <person name="Zhang Y."/>
            <person name="Plunkett M.H."/>
            <person name="Hondzo H."/>
            <person name="Barney B.M."/>
        </authorList>
    </citation>
    <scope>NUCLEOTIDE SEQUENCE [LARGE SCALE GENOMIC DNA]</scope>
    <source>
        <strain evidence="1 2">SAG 241.80</strain>
    </source>
</reference>
<evidence type="ECO:0000313" key="2">
    <source>
        <dbReference type="Proteomes" id="UP000239649"/>
    </source>
</evidence>
<dbReference type="Proteomes" id="UP000239649">
    <property type="component" value="Unassembled WGS sequence"/>
</dbReference>
<accession>A0A2P6VLQ2</accession>
<dbReference type="EMBL" id="LHPF02000003">
    <property type="protein sequence ID" value="PSC74987.1"/>
    <property type="molecule type" value="Genomic_DNA"/>
</dbReference>
<name>A0A2P6VLQ2_9CHLO</name>
<gene>
    <name evidence="1" type="ORF">C2E20_1848</name>
</gene>
<protein>
    <submittedName>
        <fullName evidence="1">NAD(FAD)-utilizing dehydrogenase</fullName>
    </submittedName>
</protein>
<comment type="caution">
    <text evidence="1">The sequence shown here is derived from an EMBL/GenBank/DDBJ whole genome shotgun (WGS) entry which is preliminary data.</text>
</comment>
<proteinExistence type="predicted"/>
<dbReference type="AlphaFoldDB" id="A0A2P6VLQ2"/>